<dbReference type="Proteomes" id="UP000663864">
    <property type="component" value="Unassembled WGS sequence"/>
</dbReference>
<dbReference type="InterPro" id="IPR050863">
    <property type="entry name" value="CenT-Element_Derived"/>
</dbReference>
<feature type="region of interest" description="Disordered" evidence="1">
    <location>
        <begin position="396"/>
        <end position="428"/>
    </location>
</feature>
<evidence type="ECO:0000313" key="5">
    <source>
        <dbReference type="Proteomes" id="UP000663864"/>
    </source>
</evidence>
<dbReference type="InterPro" id="IPR009057">
    <property type="entry name" value="Homeodomain-like_sf"/>
</dbReference>
<feature type="compositionally biased region" description="Acidic residues" evidence="1">
    <location>
        <begin position="701"/>
        <end position="715"/>
    </location>
</feature>
<dbReference type="Gene3D" id="3.30.420.10">
    <property type="entry name" value="Ribonuclease H-like superfamily/Ribonuclease H"/>
    <property type="match status" value="1"/>
</dbReference>
<dbReference type="PANTHER" id="PTHR19303:SF74">
    <property type="entry name" value="POGO TRANSPOSABLE ELEMENT WITH KRAB DOMAIN"/>
    <property type="match status" value="1"/>
</dbReference>
<dbReference type="GO" id="GO:0003677">
    <property type="term" value="F:DNA binding"/>
    <property type="evidence" value="ECO:0007669"/>
    <property type="project" value="TreeGrafter"/>
</dbReference>
<feature type="compositionally biased region" description="Low complexity" evidence="1">
    <location>
        <begin position="411"/>
        <end position="427"/>
    </location>
</feature>
<dbReference type="PANTHER" id="PTHR19303">
    <property type="entry name" value="TRANSPOSON"/>
    <property type="match status" value="1"/>
</dbReference>
<dbReference type="GO" id="GO:0005634">
    <property type="term" value="C:nucleus"/>
    <property type="evidence" value="ECO:0007669"/>
    <property type="project" value="TreeGrafter"/>
</dbReference>
<dbReference type="InterPro" id="IPR004875">
    <property type="entry name" value="DDE_SF_endonuclease_dom"/>
</dbReference>
<evidence type="ECO:0000259" key="2">
    <source>
        <dbReference type="Pfam" id="PF03184"/>
    </source>
</evidence>
<dbReference type="EMBL" id="CAJNOT010007553">
    <property type="protein sequence ID" value="CAF1507951.1"/>
    <property type="molecule type" value="Genomic_DNA"/>
</dbReference>
<comment type="caution">
    <text evidence="3">The sequence shown here is derived from an EMBL/GenBank/DDBJ whole genome shotgun (WGS) entry which is preliminary data.</text>
</comment>
<dbReference type="SUPFAM" id="SSF46689">
    <property type="entry name" value="Homeodomain-like"/>
    <property type="match status" value="1"/>
</dbReference>
<reference evidence="3" key="1">
    <citation type="submission" date="2021-02" db="EMBL/GenBank/DDBJ databases">
        <authorList>
            <person name="Nowell W R."/>
        </authorList>
    </citation>
    <scope>NUCLEOTIDE SEQUENCE</scope>
</reference>
<organism evidence="3 5">
    <name type="scientific">Rotaria sordida</name>
    <dbReference type="NCBI Taxonomy" id="392033"/>
    <lineage>
        <taxon>Eukaryota</taxon>
        <taxon>Metazoa</taxon>
        <taxon>Spiralia</taxon>
        <taxon>Gnathifera</taxon>
        <taxon>Rotifera</taxon>
        <taxon>Eurotatoria</taxon>
        <taxon>Bdelloidea</taxon>
        <taxon>Philodinida</taxon>
        <taxon>Philodinidae</taxon>
        <taxon>Rotaria</taxon>
    </lineage>
</organism>
<name>A0A815TG36_9BILA</name>
<dbReference type="AlphaFoldDB" id="A0A815TG36"/>
<dbReference type="Pfam" id="PF03184">
    <property type="entry name" value="DDE_1"/>
    <property type="match status" value="1"/>
</dbReference>
<feature type="compositionally biased region" description="Low complexity" evidence="1">
    <location>
        <begin position="668"/>
        <end position="683"/>
    </location>
</feature>
<protein>
    <recommendedName>
        <fullName evidence="2">DDE-1 domain-containing protein</fullName>
    </recommendedName>
</protein>
<evidence type="ECO:0000313" key="4">
    <source>
        <dbReference type="EMBL" id="CAF4184562.1"/>
    </source>
</evidence>
<dbReference type="EMBL" id="CAJOBD010012807">
    <property type="protein sequence ID" value="CAF4184562.1"/>
    <property type="molecule type" value="Genomic_DNA"/>
</dbReference>
<dbReference type="InterPro" id="IPR036397">
    <property type="entry name" value="RNaseH_sf"/>
</dbReference>
<evidence type="ECO:0000313" key="3">
    <source>
        <dbReference type="EMBL" id="CAF1507951.1"/>
    </source>
</evidence>
<dbReference type="Proteomes" id="UP000663836">
    <property type="component" value="Unassembled WGS sequence"/>
</dbReference>
<feature type="domain" description="DDE-1" evidence="2">
    <location>
        <begin position="210"/>
        <end position="350"/>
    </location>
</feature>
<proteinExistence type="predicted"/>
<dbReference type="Gene3D" id="1.10.10.60">
    <property type="entry name" value="Homeodomain-like"/>
    <property type="match status" value="1"/>
</dbReference>
<accession>A0A815TG36</accession>
<sequence length="801" mass="90297">MPRKYVRKTIPKYSIDDINRALSDIKKKTLTIIDAARDYNIPIATLYSRLSGLRGNSNRGRRTILSNDEEQFLVYVIELFQEWQQPLSRKDVIDMARTYMIELGKNISPNAHLTEWFHSFMTRWNDRLKIATSMKLERIRSQSCTKEVATKWFEHLRAVLTKLKLFNKPASIWNVDESGFFDDPGRRQVVVKRSTRYPVASQSGSGKSMTTVLLCTSAAGRFLPPYIVYKATHLYDAWCPKNGYPGARYNVSSTGWTDGEIFNDWFIHHFIPHVKNEKRPILLVMDGYKSHISTTIIKKALDHNIHIECLPPHSTTLLQPLDVVTLSKLKTAWRQLLKTYNQKTNSTAIDKPQFALLISELFKNSLLPSHCISGFLKSGIYPYDPRVISKEKLLQPPTATTSSSNQPVCGSNSSEDPSSSFNNSSSNTCHPIDRPSSCPNILLNEQNSTNNNIFLTKSNSIMDSTTSTSLPNSSINISTGSIVANSAIQTSTTTCDMFSNCLTSFPSKDIADDMLINSTNISITNTSNIATIVVDDDCTLDDEVEEKTYTGDHSFANNMSIVTSASMSYIPAPPTILSNTNSSISFSEVPGGNHHSLSFDQNEKVTNQSVLNAITTAINNHMSPMITTNNNNKRKRVIERRYGESLTSVDALYKIQEKENKRKKQKTNSKQSTSKSKITTNKRAVSSRKKKNQNKQQTFDDIGEEDSNMDQDVNQDEMTSSTAVAMINHSYTSHNNFQSPFQNSSISNPTCLQSQANQYSSYNVNLVNQPQTIASTDHQWMYWQYPTMNNYYSSTHNFTNL</sequence>
<evidence type="ECO:0000256" key="1">
    <source>
        <dbReference type="SAM" id="MobiDB-lite"/>
    </source>
</evidence>
<feature type="region of interest" description="Disordered" evidence="1">
    <location>
        <begin position="657"/>
        <end position="718"/>
    </location>
</feature>
<feature type="compositionally biased region" description="Polar residues" evidence="1">
    <location>
        <begin position="397"/>
        <end position="410"/>
    </location>
</feature>
<gene>
    <name evidence="4" type="ORF">JBS370_LOCUS35694</name>
    <name evidence="3" type="ORF">ZHD862_LOCUS37769</name>
</gene>